<gene>
    <name evidence="3" type="ORF">M9458_056983</name>
</gene>
<evidence type="ECO:0000256" key="1">
    <source>
        <dbReference type="SAM" id="MobiDB-lite"/>
    </source>
</evidence>
<reference evidence="3 4" key="1">
    <citation type="submission" date="2024-05" db="EMBL/GenBank/DDBJ databases">
        <title>Genome sequencing and assembly of Indian major carp, Cirrhinus mrigala (Hamilton, 1822).</title>
        <authorList>
            <person name="Mohindra V."/>
            <person name="Chowdhury L.M."/>
            <person name="Lal K."/>
            <person name="Jena J.K."/>
        </authorList>
    </citation>
    <scope>NUCLEOTIDE SEQUENCE [LARGE SCALE GENOMIC DNA]</scope>
    <source>
        <strain evidence="3">CM1030</strain>
        <tissue evidence="3">Blood</tissue>
    </source>
</reference>
<feature type="region of interest" description="Disordered" evidence="1">
    <location>
        <begin position="96"/>
        <end position="126"/>
    </location>
</feature>
<dbReference type="Gene3D" id="3.40.50.12690">
    <property type="match status" value="1"/>
</dbReference>
<protein>
    <recommendedName>
        <fullName evidence="5">SGNH hydrolase-type esterase domain-containing protein</fullName>
    </recommendedName>
</protein>
<feature type="transmembrane region" description="Helical" evidence="2">
    <location>
        <begin position="261"/>
        <end position="284"/>
    </location>
</feature>
<accession>A0ABD0MFJ1</accession>
<name>A0ABD0MFJ1_CIRMR</name>
<dbReference type="SUPFAM" id="SSF52266">
    <property type="entry name" value="SGNH hydrolase"/>
    <property type="match status" value="1"/>
</dbReference>
<evidence type="ECO:0000313" key="3">
    <source>
        <dbReference type="EMBL" id="KAL0147705.1"/>
    </source>
</evidence>
<sequence length="290" mass="31804">MASSPFLVTCSTCHMHSLSISVGSEGFTCDKCREIVRLTEKISELETRIQTLIEDGKNVRALDSALDASSSGSPVHCLVPVTSPLQQGNWVTVRRHSRGSKHRSSVPIRTSNRFSPLSDAPSEKPDESALVIGDSIVRNVKIETPATIVQCLPGARAPDILANLKVLANAKRKFSKIVILVGTNDVGLRQSEITKNNVKEVCELASTMSDTVICSGPLPAYRGDEIHSRLSSLNGWMSKWCPQNNIGFIDNWTSFWGRPDLLIEMVFIPPGVVPLFSLVIWHIVLEFALD</sequence>
<dbReference type="Proteomes" id="UP001529510">
    <property type="component" value="Unassembled WGS sequence"/>
</dbReference>
<evidence type="ECO:0000313" key="4">
    <source>
        <dbReference type="Proteomes" id="UP001529510"/>
    </source>
</evidence>
<keyword evidence="2" id="KW-0812">Transmembrane</keyword>
<organism evidence="3 4">
    <name type="scientific">Cirrhinus mrigala</name>
    <name type="common">Mrigala</name>
    <dbReference type="NCBI Taxonomy" id="683832"/>
    <lineage>
        <taxon>Eukaryota</taxon>
        <taxon>Metazoa</taxon>
        <taxon>Chordata</taxon>
        <taxon>Craniata</taxon>
        <taxon>Vertebrata</taxon>
        <taxon>Euteleostomi</taxon>
        <taxon>Actinopterygii</taxon>
        <taxon>Neopterygii</taxon>
        <taxon>Teleostei</taxon>
        <taxon>Ostariophysi</taxon>
        <taxon>Cypriniformes</taxon>
        <taxon>Cyprinidae</taxon>
        <taxon>Labeoninae</taxon>
        <taxon>Labeonini</taxon>
        <taxon>Cirrhinus</taxon>
    </lineage>
</organism>
<dbReference type="Gene3D" id="3.40.50.12700">
    <property type="match status" value="1"/>
</dbReference>
<proteinExistence type="predicted"/>
<dbReference type="EMBL" id="JAMKFB020000728">
    <property type="protein sequence ID" value="KAL0147705.1"/>
    <property type="molecule type" value="Genomic_DNA"/>
</dbReference>
<keyword evidence="2" id="KW-0472">Membrane</keyword>
<keyword evidence="2" id="KW-1133">Transmembrane helix</keyword>
<comment type="caution">
    <text evidence="3">The sequence shown here is derived from an EMBL/GenBank/DDBJ whole genome shotgun (WGS) entry which is preliminary data.</text>
</comment>
<evidence type="ECO:0008006" key="5">
    <source>
        <dbReference type="Google" id="ProtNLM"/>
    </source>
</evidence>
<keyword evidence="4" id="KW-1185">Reference proteome</keyword>
<dbReference type="AlphaFoldDB" id="A0ABD0MFJ1"/>
<evidence type="ECO:0000256" key="2">
    <source>
        <dbReference type="SAM" id="Phobius"/>
    </source>
</evidence>